<dbReference type="Gene3D" id="1.10.10.60">
    <property type="entry name" value="Homeodomain-like"/>
    <property type="match status" value="1"/>
</dbReference>
<dbReference type="InterPro" id="IPR002514">
    <property type="entry name" value="Transposase_8"/>
</dbReference>
<dbReference type="GO" id="GO:0003677">
    <property type="term" value="F:DNA binding"/>
    <property type="evidence" value="ECO:0007669"/>
    <property type="project" value="InterPro"/>
</dbReference>
<dbReference type="GO" id="GO:0004803">
    <property type="term" value="F:transposase activity"/>
    <property type="evidence" value="ECO:0007669"/>
    <property type="project" value="InterPro"/>
</dbReference>
<feature type="compositionally biased region" description="Low complexity" evidence="1">
    <location>
        <begin position="64"/>
        <end position="74"/>
    </location>
</feature>
<dbReference type="InterPro" id="IPR009057">
    <property type="entry name" value="Homeodomain-like_sf"/>
</dbReference>
<dbReference type="EMBL" id="KV784382">
    <property type="protein sequence ID" value="OEU08083.1"/>
    <property type="molecule type" value="Genomic_DNA"/>
</dbReference>
<feature type="region of interest" description="Disordered" evidence="1">
    <location>
        <begin position="64"/>
        <end position="85"/>
    </location>
</feature>
<proteinExistence type="predicted"/>
<protein>
    <submittedName>
        <fullName evidence="2">Uncharacterized protein</fullName>
    </submittedName>
</protein>
<evidence type="ECO:0000313" key="2">
    <source>
        <dbReference type="EMBL" id="OEU08083.1"/>
    </source>
</evidence>
<name>A0A1E7ERB5_9STRA</name>
<dbReference type="SUPFAM" id="SSF46689">
    <property type="entry name" value="Homeodomain-like"/>
    <property type="match status" value="1"/>
</dbReference>
<keyword evidence="3" id="KW-1185">Reference proteome</keyword>
<dbReference type="Proteomes" id="UP000095751">
    <property type="component" value="Unassembled WGS sequence"/>
</dbReference>
<dbReference type="InParanoid" id="A0A1E7ERB5"/>
<dbReference type="Pfam" id="PF01527">
    <property type="entry name" value="HTH_Tnp_1"/>
    <property type="match status" value="1"/>
</dbReference>
<organism evidence="2 3">
    <name type="scientific">Fragilariopsis cylindrus CCMP1102</name>
    <dbReference type="NCBI Taxonomy" id="635003"/>
    <lineage>
        <taxon>Eukaryota</taxon>
        <taxon>Sar</taxon>
        <taxon>Stramenopiles</taxon>
        <taxon>Ochrophyta</taxon>
        <taxon>Bacillariophyta</taxon>
        <taxon>Bacillariophyceae</taxon>
        <taxon>Bacillariophycidae</taxon>
        <taxon>Bacillariales</taxon>
        <taxon>Bacillariaceae</taxon>
        <taxon>Fragilariopsis</taxon>
    </lineage>
</organism>
<reference evidence="2 3" key="1">
    <citation type="submission" date="2016-09" db="EMBL/GenBank/DDBJ databases">
        <title>Extensive genetic diversity and differential bi-allelic expression allows diatom success in the polar Southern Ocean.</title>
        <authorList>
            <consortium name="DOE Joint Genome Institute"/>
            <person name="Mock T."/>
            <person name="Otillar R.P."/>
            <person name="Strauss J."/>
            <person name="Dupont C."/>
            <person name="Frickenhaus S."/>
            <person name="Maumus F."/>
            <person name="Mcmullan M."/>
            <person name="Sanges R."/>
            <person name="Schmutz J."/>
            <person name="Toseland A."/>
            <person name="Valas R."/>
            <person name="Veluchamy A."/>
            <person name="Ward B.J."/>
            <person name="Allen A."/>
            <person name="Barry K."/>
            <person name="Falciatore A."/>
            <person name="Ferrante M."/>
            <person name="Fortunato A.E."/>
            <person name="Gloeckner G."/>
            <person name="Gruber A."/>
            <person name="Hipkin R."/>
            <person name="Janech M."/>
            <person name="Kroth P."/>
            <person name="Leese F."/>
            <person name="Lindquist E."/>
            <person name="Lyon B.R."/>
            <person name="Martin J."/>
            <person name="Mayer C."/>
            <person name="Parker M."/>
            <person name="Quesneville H."/>
            <person name="Raymond J."/>
            <person name="Uhlig C."/>
            <person name="Valentin K.U."/>
            <person name="Worden A.Z."/>
            <person name="Armbrust E.V."/>
            <person name="Bowler C."/>
            <person name="Green B."/>
            <person name="Moulton V."/>
            <person name="Van Oosterhout C."/>
            <person name="Grigoriev I."/>
        </authorList>
    </citation>
    <scope>NUCLEOTIDE SEQUENCE [LARGE SCALE GENOMIC DNA]</scope>
    <source>
        <strain evidence="2 3">CCMP1102</strain>
    </source>
</reference>
<evidence type="ECO:0000313" key="3">
    <source>
        <dbReference type="Proteomes" id="UP000095751"/>
    </source>
</evidence>
<accession>A0A1E7ERB5</accession>
<evidence type="ECO:0000256" key="1">
    <source>
        <dbReference type="SAM" id="MobiDB-lite"/>
    </source>
</evidence>
<dbReference type="GO" id="GO:0006313">
    <property type="term" value="P:DNA transposition"/>
    <property type="evidence" value="ECO:0007669"/>
    <property type="project" value="InterPro"/>
</dbReference>
<sequence length="135" mass="15157">MDISHNDNDESSLDELLAGTDADLTSRINSLAAITTEVADEVTAVWRITQDYDDDDVINATKTATATGQATTTTPKKKRQQRQYSNETKIQVILVLETRPNTSLNEIAREFDIPAGTISNWRQKRTEGYKKRKIV</sequence>
<dbReference type="AlphaFoldDB" id="A0A1E7ERB5"/>
<dbReference type="KEGG" id="fcy:FRACYDRAFT_250304"/>
<gene>
    <name evidence="2" type="ORF">FRACYDRAFT_250304</name>
</gene>